<sequence length="265" mass="28760">MLFRRAVLAGLSTLALLPFSAVAQSLPDLGGKTIVVVTENAYPPLQFVDPKSGEQIGWEYDAMNEIAKRLNAKIEYQTTSWDAMIQAVSDSQYEIGMTGITIKDDRKEKVDFSDPYMRSEQFMLVRGDETRFTDGKSFGAFEEGLVGAQPGTSPFYTAVYEILDGNEQNPRIKLFETFGATVQALKTGDVDLVLTDSVAAKGYVDASNGGLKVVGGALGAEDFGFIFPKGSELVAPVNAAIAALKADGTFDALNKKWFLDYKMGE</sequence>
<dbReference type="PANTHER" id="PTHR35936:SF17">
    <property type="entry name" value="ARGININE-BINDING EXTRACELLULAR PROTEIN ARTP"/>
    <property type="match status" value="1"/>
</dbReference>
<dbReference type="GO" id="GO:0015276">
    <property type="term" value="F:ligand-gated monoatomic ion channel activity"/>
    <property type="evidence" value="ECO:0007669"/>
    <property type="project" value="InterPro"/>
</dbReference>
<dbReference type="GO" id="GO:0016020">
    <property type="term" value="C:membrane"/>
    <property type="evidence" value="ECO:0007669"/>
    <property type="project" value="InterPro"/>
</dbReference>
<accession>A0A4S8NX90</accession>
<dbReference type="GO" id="GO:0042597">
    <property type="term" value="C:periplasmic space"/>
    <property type="evidence" value="ECO:0007669"/>
    <property type="project" value="UniProtKB-SubCell"/>
</dbReference>
<organism evidence="6 7">
    <name type="scientific">Peteryoungia ipomoeae</name>
    <dbReference type="NCBI Taxonomy" id="1210932"/>
    <lineage>
        <taxon>Bacteria</taxon>
        <taxon>Pseudomonadati</taxon>
        <taxon>Pseudomonadota</taxon>
        <taxon>Alphaproteobacteria</taxon>
        <taxon>Hyphomicrobiales</taxon>
        <taxon>Rhizobiaceae</taxon>
        <taxon>Peteryoungia</taxon>
    </lineage>
</organism>
<evidence type="ECO:0000256" key="1">
    <source>
        <dbReference type="ARBA" id="ARBA00004418"/>
    </source>
</evidence>
<keyword evidence="7" id="KW-1185">Reference proteome</keyword>
<evidence type="ECO:0000313" key="7">
    <source>
        <dbReference type="Proteomes" id="UP000308828"/>
    </source>
</evidence>
<evidence type="ECO:0000256" key="3">
    <source>
        <dbReference type="SAM" id="SignalP"/>
    </source>
</evidence>
<feature type="signal peptide" evidence="3">
    <location>
        <begin position="1"/>
        <end position="23"/>
    </location>
</feature>
<feature type="domain" description="Ionotropic glutamate receptor C-terminal" evidence="5">
    <location>
        <begin position="33"/>
        <end position="260"/>
    </location>
</feature>
<dbReference type="Proteomes" id="UP000308828">
    <property type="component" value="Unassembled WGS sequence"/>
</dbReference>
<dbReference type="EMBL" id="STGV01000004">
    <property type="protein sequence ID" value="THV22220.1"/>
    <property type="molecule type" value="Genomic_DNA"/>
</dbReference>
<evidence type="ECO:0000259" key="4">
    <source>
        <dbReference type="SMART" id="SM00062"/>
    </source>
</evidence>
<feature type="domain" description="Solute-binding protein family 3/N-terminal" evidence="4">
    <location>
        <begin position="33"/>
        <end position="260"/>
    </location>
</feature>
<keyword evidence="2 3" id="KW-0732">Signal</keyword>
<dbReference type="SUPFAM" id="SSF53850">
    <property type="entry name" value="Periplasmic binding protein-like II"/>
    <property type="match status" value="1"/>
</dbReference>
<evidence type="ECO:0000256" key="2">
    <source>
        <dbReference type="ARBA" id="ARBA00022729"/>
    </source>
</evidence>
<dbReference type="PANTHER" id="PTHR35936">
    <property type="entry name" value="MEMBRANE-BOUND LYTIC MUREIN TRANSGLYCOSYLASE F"/>
    <property type="match status" value="1"/>
</dbReference>
<dbReference type="RefSeq" id="WP_136598993.1">
    <property type="nucleotide sequence ID" value="NZ_STGV01000004.1"/>
</dbReference>
<reference evidence="6 7" key="1">
    <citation type="submission" date="2019-04" db="EMBL/GenBank/DDBJ databases">
        <title>Genome sequence of strain shin9-1.</title>
        <authorList>
            <person name="Gao J."/>
            <person name="Sun J."/>
        </authorList>
    </citation>
    <scope>NUCLEOTIDE SEQUENCE [LARGE SCALE GENOMIC DNA]</scope>
    <source>
        <strain evidence="7">shin9-1</strain>
    </source>
</reference>
<dbReference type="SMART" id="SM00079">
    <property type="entry name" value="PBPe"/>
    <property type="match status" value="1"/>
</dbReference>
<evidence type="ECO:0000259" key="5">
    <source>
        <dbReference type="SMART" id="SM00079"/>
    </source>
</evidence>
<dbReference type="SMART" id="SM00062">
    <property type="entry name" value="PBPb"/>
    <property type="match status" value="1"/>
</dbReference>
<dbReference type="Pfam" id="PF00497">
    <property type="entry name" value="SBP_bac_3"/>
    <property type="match status" value="1"/>
</dbReference>
<gene>
    <name evidence="6" type="ORF">FAA97_13050</name>
</gene>
<evidence type="ECO:0000313" key="6">
    <source>
        <dbReference type="EMBL" id="THV22220.1"/>
    </source>
</evidence>
<feature type="chain" id="PRO_5020246779" evidence="3">
    <location>
        <begin position="24"/>
        <end position="265"/>
    </location>
</feature>
<comment type="subcellular location">
    <subcellularLocation>
        <location evidence="1">Periplasm</location>
    </subcellularLocation>
</comment>
<dbReference type="InterPro" id="IPR001638">
    <property type="entry name" value="Solute-binding_3/MltF_N"/>
</dbReference>
<name>A0A4S8NX90_9HYPH</name>
<comment type="caution">
    <text evidence="6">The sequence shown here is derived from an EMBL/GenBank/DDBJ whole genome shotgun (WGS) entry which is preliminary data.</text>
</comment>
<proteinExistence type="predicted"/>
<protein>
    <submittedName>
        <fullName evidence="6">Transporter substrate-binding domain-containing protein</fullName>
    </submittedName>
</protein>
<dbReference type="AlphaFoldDB" id="A0A4S8NX90"/>
<dbReference type="OrthoDB" id="9768183at2"/>
<dbReference type="InterPro" id="IPR001320">
    <property type="entry name" value="Iontro_rcpt_C"/>
</dbReference>
<dbReference type="Gene3D" id="3.40.190.10">
    <property type="entry name" value="Periplasmic binding protein-like II"/>
    <property type="match status" value="2"/>
</dbReference>